<dbReference type="SUPFAM" id="SSF53756">
    <property type="entry name" value="UDP-Glycosyltransferase/glycogen phosphorylase"/>
    <property type="match status" value="1"/>
</dbReference>
<organism evidence="2 3">
    <name type="scientific">Flavisolibacter ginsengisoli DSM 18119</name>
    <dbReference type="NCBI Taxonomy" id="1121884"/>
    <lineage>
        <taxon>Bacteria</taxon>
        <taxon>Pseudomonadati</taxon>
        <taxon>Bacteroidota</taxon>
        <taxon>Chitinophagia</taxon>
        <taxon>Chitinophagales</taxon>
        <taxon>Chitinophagaceae</taxon>
        <taxon>Flavisolibacter</taxon>
    </lineage>
</organism>
<dbReference type="STRING" id="1121884.SAMN02745131_02739"/>
<evidence type="ECO:0000313" key="3">
    <source>
        <dbReference type="Proteomes" id="UP000184048"/>
    </source>
</evidence>
<dbReference type="InterPro" id="IPR010610">
    <property type="entry name" value="EryCIII-like_C"/>
</dbReference>
<dbReference type="RefSeq" id="WP_072835900.1">
    <property type="nucleotide sequence ID" value="NZ_FQUU01000011.1"/>
</dbReference>
<protein>
    <submittedName>
        <fullName evidence="2">Glycosyltransferase, MGT family</fullName>
    </submittedName>
</protein>
<dbReference type="CDD" id="cd03784">
    <property type="entry name" value="GT1_Gtf-like"/>
    <property type="match status" value="1"/>
</dbReference>
<keyword evidence="2" id="KW-0808">Transferase</keyword>
<dbReference type="GO" id="GO:0017000">
    <property type="term" value="P:antibiotic biosynthetic process"/>
    <property type="evidence" value="ECO:0007669"/>
    <property type="project" value="UniProtKB-ARBA"/>
</dbReference>
<proteinExistence type="predicted"/>
<dbReference type="EMBL" id="FQUU01000011">
    <property type="protein sequence ID" value="SHF47658.1"/>
    <property type="molecule type" value="Genomic_DNA"/>
</dbReference>
<dbReference type="GO" id="GO:0008194">
    <property type="term" value="F:UDP-glycosyltransferase activity"/>
    <property type="evidence" value="ECO:0007669"/>
    <property type="project" value="InterPro"/>
</dbReference>
<dbReference type="AlphaFoldDB" id="A0A1M5BYP9"/>
<dbReference type="PANTHER" id="PTHR48050:SF13">
    <property type="entry name" value="STEROL 3-BETA-GLUCOSYLTRANSFERASE UGT80A2"/>
    <property type="match status" value="1"/>
</dbReference>
<dbReference type="InterPro" id="IPR002213">
    <property type="entry name" value="UDP_glucos_trans"/>
</dbReference>
<name>A0A1M5BYP9_9BACT</name>
<dbReference type="GO" id="GO:0016758">
    <property type="term" value="F:hexosyltransferase activity"/>
    <property type="evidence" value="ECO:0007669"/>
    <property type="project" value="UniProtKB-ARBA"/>
</dbReference>
<evidence type="ECO:0000313" key="2">
    <source>
        <dbReference type="EMBL" id="SHF47658.1"/>
    </source>
</evidence>
<sequence length="452" mass="50834">MNIDSILPGSKVLFANFPGDGHFNPLTGLAMHLKSLGCDVRWYTSKKYEQKINKLGIPFYGLKKALDFASMPDIDAVFPDRKKYKGQVAKLKHDMINVFILRSPEYYEDILDIYEEFEFEVMVADITFGGIPFVREKMGIPVIGVDIIPLTETSRDLPPAGLGLTPSTGFFGKRKQDVLRFIADKVLFAKPTRVMTEILGKYGIDTGGSNLFDILIKKSTIVVQSGTPGFEYKRSDLSKHIHFIGPLLPYHPKKERQSWFDEKLNQYSRVVLVTQGTVETDVEKILVPTLEAFKNTDVLVVATTGGSQTEKLKISYPEPNIIIEDFIPFEDVMPYADVYITNGGYGGVLLSIQNELPLVVAGVHEGKNEINSRVGYFKLGINLKTENPTAAQLQKAVEEIFENPVYATNVSQLNKEFNEYEPNSLFADHVASLLRRSKRQLQAKQTLEESIY</sequence>
<dbReference type="Gene3D" id="3.40.50.2000">
    <property type="entry name" value="Glycogen Phosphorylase B"/>
    <property type="match status" value="2"/>
</dbReference>
<dbReference type="InterPro" id="IPR050426">
    <property type="entry name" value="Glycosyltransferase_28"/>
</dbReference>
<dbReference type="PANTHER" id="PTHR48050">
    <property type="entry name" value="STEROL 3-BETA-GLUCOSYLTRANSFERASE"/>
    <property type="match status" value="1"/>
</dbReference>
<accession>A0A1M5BYP9</accession>
<dbReference type="Proteomes" id="UP000184048">
    <property type="component" value="Unassembled WGS sequence"/>
</dbReference>
<keyword evidence="3" id="KW-1185">Reference proteome</keyword>
<evidence type="ECO:0000259" key="1">
    <source>
        <dbReference type="Pfam" id="PF06722"/>
    </source>
</evidence>
<gene>
    <name evidence="2" type="ORF">SAMN02745131_02739</name>
</gene>
<reference evidence="2 3" key="1">
    <citation type="submission" date="2016-11" db="EMBL/GenBank/DDBJ databases">
        <authorList>
            <person name="Jaros S."/>
            <person name="Januszkiewicz K."/>
            <person name="Wedrychowicz H."/>
        </authorList>
    </citation>
    <scope>NUCLEOTIDE SEQUENCE [LARGE SCALE GENOMIC DNA]</scope>
    <source>
        <strain evidence="2 3">DSM 18119</strain>
    </source>
</reference>
<dbReference type="Pfam" id="PF06722">
    <property type="entry name" value="EryCIII-like_C"/>
    <property type="match status" value="1"/>
</dbReference>
<feature type="domain" description="Erythromycin biosynthesis protein CIII-like C-terminal" evidence="1">
    <location>
        <begin position="290"/>
        <end position="417"/>
    </location>
</feature>